<sequence length="448" mass="48588">MSFITHPFMDVDPVADILPGQTCPLGMIHITSQRFLTGYEIRLVNEGPMLGYVCRACLRQHFPALLSLNPPPCDCGPGHRDPIVMFQVYAHFHLLADPNTIVARRLVLNVSNTRNNGTCMRWIPILPGMVPNQQPTLLTPAAALPHPQQLLPGLPTFNAPPAGNMPPGHTINPPPNQPPTPTPPNPNLAAQSPAKDSFSDSDQWIVPELSPERRRKKLHDAKLRALTRWQRLQSGASVADHDAEPQAEEEQKSMDCEVLSDEVELGICGGEVKAEGEALYFIDSYQYAYDVSCYKSKQDGRFCDLYLGETRSQLKQPDPCSDCVLGPLAVRLSSPVGYSDELAAEFSSATARCSATGYTYSRTSYSFAASTTGPFSDPRRPGWASTTSVTSATTTSRRDSVTSAATSVTSTSAPAATTQSVAPTRLVLTLGAAQILGWTVGWLVMFVC</sequence>
<feature type="region of interest" description="Disordered" evidence="1">
    <location>
        <begin position="371"/>
        <end position="414"/>
    </location>
</feature>
<reference evidence="2" key="1">
    <citation type="journal article" date="2023" name="Mol. Phylogenet. Evol.">
        <title>Genome-scale phylogeny and comparative genomics of the fungal order Sordariales.</title>
        <authorList>
            <person name="Hensen N."/>
            <person name="Bonometti L."/>
            <person name="Westerberg I."/>
            <person name="Brannstrom I.O."/>
            <person name="Guillou S."/>
            <person name="Cros-Aarteil S."/>
            <person name="Calhoun S."/>
            <person name="Haridas S."/>
            <person name="Kuo A."/>
            <person name="Mondo S."/>
            <person name="Pangilinan J."/>
            <person name="Riley R."/>
            <person name="LaButti K."/>
            <person name="Andreopoulos B."/>
            <person name="Lipzen A."/>
            <person name="Chen C."/>
            <person name="Yan M."/>
            <person name="Daum C."/>
            <person name="Ng V."/>
            <person name="Clum A."/>
            <person name="Steindorff A."/>
            <person name="Ohm R.A."/>
            <person name="Martin F."/>
            <person name="Silar P."/>
            <person name="Natvig D.O."/>
            <person name="Lalanne C."/>
            <person name="Gautier V."/>
            <person name="Ament-Velasquez S.L."/>
            <person name="Kruys A."/>
            <person name="Hutchinson M.I."/>
            <person name="Powell A.J."/>
            <person name="Barry K."/>
            <person name="Miller A.N."/>
            <person name="Grigoriev I.V."/>
            <person name="Debuchy R."/>
            <person name="Gladieux P."/>
            <person name="Hiltunen Thoren M."/>
            <person name="Johannesson H."/>
        </authorList>
    </citation>
    <scope>NUCLEOTIDE SEQUENCE</scope>
    <source>
        <strain evidence="2">PSN243</strain>
    </source>
</reference>
<evidence type="ECO:0000313" key="3">
    <source>
        <dbReference type="Proteomes" id="UP001321760"/>
    </source>
</evidence>
<feature type="compositionally biased region" description="Pro residues" evidence="1">
    <location>
        <begin position="172"/>
        <end position="186"/>
    </location>
</feature>
<keyword evidence="3" id="KW-1185">Reference proteome</keyword>
<evidence type="ECO:0000256" key="1">
    <source>
        <dbReference type="SAM" id="MobiDB-lite"/>
    </source>
</evidence>
<proteinExistence type="predicted"/>
<organism evidence="2 3">
    <name type="scientific">Podospora aff. communis PSN243</name>
    <dbReference type="NCBI Taxonomy" id="3040156"/>
    <lineage>
        <taxon>Eukaryota</taxon>
        <taxon>Fungi</taxon>
        <taxon>Dikarya</taxon>
        <taxon>Ascomycota</taxon>
        <taxon>Pezizomycotina</taxon>
        <taxon>Sordariomycetes</taxon>
        <taxon>Sordariomycetidae</taxon>
        <taxon>Sordariales</taxon>
        <taxon>Podosporaceae</taxon>
        <taxon>Podospora</taxon>
    </lineage>
</organism>
<dbReference type="EMBL" id="MU865932">
    <property type="protein sequence ID" value="KAK4450526.1"/>
    <property type="molecule type" value="Genomic_DNA"/>
</dbReference>
<accession>A0AAV9GSA7</accession>
<feature type="compositionally biased region" description="Low complexity" evidence="1">
    <location>
        <begin position="384"/>
        <end position="414"/>
    </location>
</feature>
<gene>
    <name evidence="2" type="ORF">QBC34DRAFT_379239</name>
</gene>
<feature type="region of interest" description="Disordered" evidence="1">
    <location>
        <begin position="148"/>
        <end position="200"/>
    </location>
</feature>
<reference evidence="2" key="2">
    <citation type="submission" date="2023-05" db="EMBL/GenBank/DDBJ databases">
        <authorList>
            <consortium name="Lawrence Berkeley National Laboratory"/>
            <person name="Steindorff A."/>
            <person name="Hensen N."/>
            <person name="Bonometti L."/>
            <person name="Westerberg I."/>
            <person name="Brannstrom I.O."/>
            <person name="Guillou S."/>
            <person name="Cros-Aarteil S."/>
            <person name="Calhoun S."/>
            <person name="Haridas S."/>
            <person name="Kuo A."/>
            <person name="Mondo S."/>
            <person name="Pangilinan J."/>
            <person name="Riley R."/>
            <person name="Labutti K."/>
            <person name="Andreopoulos B."/>
            <person name="Lipzen A."/>
            <person name="Chen C."/>
            <person name="Yanf M."/>
            <person name="Daum C."/>
            <person name="Ng V."/>
            <person name="Clum A."/>
            <person name="Ohm R."/>
            <person name="Martin F."/>
            <person name="Silar P."/>
            <person name="Natvig D."/>
            <person name="Lalanne C."/>
            <person name="Gautier V."/>
            <person name="Ament-Velasquez S.L."/>
            <person name="Kruys A."/>
            <person name="Hutchinson M.I."/>
            <person name="Powell A.J."/>
            <person name="Barry K."/>
            <person name="Miller A.N."/>
            <person name="Grigoriev I.V."/>
            <person name="Debuchy R."/>
            <person name="Gladieux P."/>
            <person name="Thoren M.H."/>
            <person name="Johannesson H."/>
        </authorList>
    </citation>
    <scope>NUCLEOTIDE SEQUENCE</scope>
    <source>
        <strain evidence="2">PSN243</strain>
    </source>
</reference>
<evidence type="ECO:0000313" key="2">
    <source>
        <dbReference type="EMBL" id="KAK4450526.1"/>
    </source>
</evidence>
<name>A0AAV9GSA7_9PEZI</name>
<dbReference type="Proteomes" id="UP001321760">
    <property type="component" value="Unassembled WGS sequence"/>
</dbReference>
<dbReference type="AlphaFoldDB" id="A0AAV9GSA7"/>
<feature type="region of interest" description="Disordered" evidence="1">
    <location>
        <begin position="233"/>
        <end position="253"/>
    </location>
</feature>
<comment type="caution">
    <text evidence="2">The sequence shown here is derived from an EMBL/GenBank/DDBJ whole genome shotgun (WGS) entry which is preliminary data.</text>
</comment>
<protein>
    <submittedName>
        <fullName evidence="2">Uncharacterized protein</fullName>
    </submittedName>
</protein>
<feature type="compositionally biased region" description="Basic and acidic residues" evidence="1">
    <location>
        <begin position="239"/>
        <end position="253"/>
    </location>
</feature>